<accession>A0A0K2VIB9</accession>
<organism evidence="1">
    <name type="scientific">Lepeophtheirus salmonis</name>
    <name type="common">Salmon louse</name>
    <name type="synonym">Caligus salmonis</name>
    <dbReference type="NCBI Taxonomy" id="72036"/>
    <lineage>
        <taxon>Eukaryota</taxon>
        <taxon>Metazoa</taxon>
        <taxon>Ecdysozoa</taxon>
        <taxon>Arthropoda</taxon>
        <taxon>Crustacea</taxon>
        <taxon>Multicrustacea</taxon>
        <taxon>Hexanauplia</taxon>
        <taxon>Copepoda</taxon>
        <taxon>Siphonostomatoida</taxon>
        <taxon>Caligidae</taxon>
        <taxon>Lepeophtheirus</taxon>
    </lineage>
</organism>
<dbReference type="EMBL" id="HACA01032852">
    <property type="protein sequence ID" value="CDW50213.1"/>
    <property type="molecule type" value="Transcribed_RNA"/>
</dbReference>
<feature type="non-terminal residue" evidence="1">
    <location>
        <position position="1"/>
    </location>
</feature>
<protein>
    <submittedName>
        <fullName evidence="1">Uncharacterized protein</fullName>
    </submittedName>
</protein>
<proteinExistence type="predicted"/>
<reference evidence="1" key="1">
    <citation type="submission" date="2014-05" db="EMBL/GenBank/DDBJ databases">
        <authorList>
            <person name="Chronopoulou M."/>
        </authorList>
    </citation>
    <scope>NUCLEOTIDE SEQUENCE</scope>
    <source>
        <tissue evidence="1">Whole organism</tissue>
    </source>
</reference>
<name>A0A0K2VIB9_LEPSM</name>
<evidence type="ECO:0000313" key="1">
    <source>
        <dbReference type="EMBL" id="CDW50213.1"/>
    </source>
</evidence>
<dbReference type="AlphaFoldDB" id="A0A0K2VIB9"/>
<sequence>DTLISCIHSNFSEVEHSSENLTLISLNHLTSSLVERLPFSVPSYSYVAKWK</sequence>